<protein>
    <recommendedName>
        <fullName evidence="3">LPS biosynthesis protein</fullName>
    </recommendedName>
</protein>
<accession>A0A7T7XLA9</accession>
<name>A0A7T7XLA9_9SPIR</name>
<evidence type="ECO:0008006" key="3">
    <source>
        <dbReference type="Google" id="ProtNLM"/>
    </source>
</evidence>
<proteinExistence type="predicted"/>
<organism evidence="1 2">
    <name type="scientific">Breznakiella homolactica</name>
    <dbReference type="NCBI Taxonomy" id="2798577"/>
    <lineage>
        <taxon>Bacteria</taxon>
        <taxon>Pseudomonadati</taxon>
        <taxon>Spirochaetota</taxon>
        <taxon>Spirochaetia</taxon>
        <taxon>Spirochaetales</taxon>
        <taxon>Breznakiellaceae</taxon>
        <taxon>Breznakiella</taxon>
    </lineage>
</organism>
<reference evidence="1" key="1">
    <citation type="submission" date="2021-01" db="EMBL/GenBank/DDBJ databases">
        <title>Description of Breznakiella homolactica.</title>
        <authorList>
            <person name="Song Y."/>
            <person name="Brune A."/>
        </authorList>
    </citation>
    <scope>NUCLEOTIDE SEQUENCE</scope>
    <source>
        <strain evidence="1">RmG30</strain>
    </source>
</reference>
<dbReference type="RefSeq" id="WP_215625805.1">
    <property type="nucleotide sequence ID" value="NZ_CP067089.2"/>
</dbReference>
<dbReference type="Proteomes" id="UP000595917">
    <property type="component" value="Chromosome"/>
</dbReference>
<sequence length="101" mass="11992">MKIDNNELELESMEMFRCGDKKRAHELEDEFIRQFRESKRNREDHCSCPVATCKHHGRCMECVAIHRGHRDHLPNCLHDMVNEKLRKIVSVTESSLNEFKP</sequence>
<dbReference type="EMBL" id="CP067089">
    <property type="protein sequence ID" value="QQO08499.1"/>
    <property type="molecule type" value="Genomic_DNA"/>
</dbReference>
<dbReference type="AlphaFoldDB" id="A0A7T7XLA9"/>
<dbReference type="KEGG" id="bhc:JFL75_16410"/>
<evidence type="ECO:0000313" key="2">
    <source>
        <dbReference type="Proteomes" id="UP000595917"/>
    </source>
</evidence>
<gene>
    <name evidence="1" type="ORF">JFL75_16410</name>
</gene>
<evidence type="ECO:0000313" key="1">
    <source>
        <dbReference type="EMBL" id="QQO08499.1"/>
    </source>
</evidence>
<keyword evidence="2" id="KW-1185">Reference proteome</keyword>